<gene>
    <name evidence="7" type="ORF">UFOPK1791_00081</name>
</gene>
<dbReference type="PANTHER" id="PTHR22807">
    <property type="entry name" value="NOP2 YEAST -RELATED NOL1/NOP2/FMU SUN DOMAIN-CONTAINING"/>
    <property type="match status" value="1"/>
</dbReference>
<keyword evidence="4" id="KW-0949">S-adenosyl-L-methionine</keyword>
<dbReference type="GO" id="GO:0003723">
    <property type="term" value="F:RNA binding"/>
    <property type="evidence" value="ECO:0007669"/>
    <property type="project" value="UniProtKB-KW"/>
</dbReference>
<dbReference type="InterPro" id="IPR029063">
    <property type="entry name" value="SAM-dependent_MTases_sf"/>
</dbReference>
<dbReference type="CDD" id="cd02440">
    <property type="entry name" value="AdoMet_MTases"/>
    <property type="match status" value="1"/>
</dbReference>
<comment type="similarity">
    <text evidence="1">Belongs to the class I-like SAM-binding methyltransferase superfamily. RsmB/NOP family.</text>
</comment>
<dbReference type="Pfam" id="PF01029">
    <property type="entry name" value="NusB"/>
    <property type="match status" value="1"/>
</dbReference>
<organism evidence="7">
    <name type="scientific">freshwater metagenome</name>
    <dbReference type="NCBI Taxonomy" id="449393"/>
    <lineage>
        <taxon>unclassified sequences</taxon>
        <taxon>metagenomes</taxon>
        <taxon>ecological metagenomes</taxon>
    </lineage>
</organism>
<dbReference type="InterPro" id="IPR001678">
    <property type="entry name" value="MeTrfase_RsmB-F_NOP2_dom"/>
</dbReference>
<dbReference type="PANTHER" id="PTHR22807:SF53">
    <property type="entry name" value="RIBOSOMAL RNA SMALL SUBUNIT METHYLTRANSFERASE B-RELATED"/>
    <property type="match status" value="1"/>
</dbReference>
<dbReference type="InterPro" id="IPR035926">
    <property type="entry name" value="NusB-like_sf"/>
</dbReference>
<dbReference type="EMBL" id="CAEZUF010000003">
    <property type="protein sequence ID" value="CAB4583852.1"/>
    <property type="molecule type" value="Genomic_DNA"/>
</dbReference>
<evidence type="ECO:0000256" key="4">
    <source>
        <dbReference type="ARBA" id="ARBA00022691"/>
    </source>
</evidence>
<keyword evidence="2" id="KW-0489">Methyltransferase</keyword>
<evidence type="ECO:0000256" key="5">
    <source>
        <dbReference type="ARBA" id="ARBA00022884"/>
    </source>
</evidence>
<accession>A0A6J6F4Q4</accession>
<dbReference type="SUPFAM" id="SSF48013">
    <property type="entry name" value="NusB-like"/>
    <property type="match status" value="1"/>
</dbReference>
<evidence type="ECO:0000313" key="7">
    <source>
        <dbReference type="EMBL" id="CAB4583852.1"/>
    </source>
</evidence>
<evidence type="ECO:0000256" key="3">
    <source>
        <dbReference type="ARBA" id="ARBA00022679"/>
    </source>
</evidence>
<dbReference type="InterPro" id="IPR018314">
    <property type="entry name" value="RsmB/NOL1/NOP2-like_CS"/>
</dbReference>
<dbReference type="Pfam" id="PF01189">
    <property type="entry name" value="Methyltr_RsmB-F"/>
    <property type="match status" value="1"/>
</dbReference>
<dbReference type="PRINTS" id="PR02008">
    <property type="entry name" value="RCMTFAMILY"/>
</dbReference>
<protein>
    <submittedName>
        <fullName evidence="7">Unannotated protein</fullName>
    </submittedName>
</protein>
<dbReference type="SUPFAM" id="SSF53335">
    <property type="entry name" value="S-adenosyl-L-methionine-dependent methyltransferases"/>
    <property type="match status" value="1"/>
</dbReference>
<dbReference type="Gene3D" id="3.40.50.150">
    <property type="entry name" value="Vaccinia Virus protein VP39"/>
    <property type="match status" value="1"/>
</dbReference>
<proteinExistence type="inferred from homology"/>
<dbReference type="AlphaFoldDB" id="A0A6J6F4Q4"/>
<dbReference type="InterPro" id="IPR049560">
    <property type="entry name" value="MeTrfase_RsmB-F_NOP2_cat"/>
</dbReference>
<feature type="domain" description="SAM-dependent MTase RsmB/NOP-type" evidence="6">
    <location>
        <begin position="151"/>
        <end position="442"/>
    </location>
</feature>
<dbReference type="GO" id="GO:0006355">
    <property type="term" value="P:regulation of DNA-templated transcription"/>
    <property type="evidence" value="ECO:0007669"/>
    <property type="project" value="InterPro"/>
</dbReference>
<dbReference type="PROSITE" id="PS01153">
    <property type="entry name" value="NOL1_NOP2_SUN"/>
    <property type="match status" value="1"/>
</dbReference>
<dbReference type="Gene3D" id="1.10.940.10">
    <property type="entry name" value="NusB-like"/>
    <property type="match status" value="1"/>
</dbReference>
<dbReference type="InterPro" id="IPR006027">
    <property type="entry name" value="NusB_RsmB_TIM44"/>
</dbReference>
<evidence type="ECO:0000256" key="1">
    <source>
        <dbReference type="ARBA" id="ARBA00007494"/>
    </source>
</evidence>
<dbReference type="GO" id="GO:0008173">
    <property type="term" value="F:RNA methyltransferase activity"/>
    <property type="evidence" value="ECO:0007669"/>
    <property type="project" value="InterPro"/>
</dbReference>
<reference evidence="7" key="1">
    <citation type="submission" date="2020-05" db="EMBL/GenBank/DDBJ databases">
        <authorList>
            <person name="Chiriac C."/>
            <person name="Salcher M."/>
            <person name="Ghai R."/>
            <person name="Kavagutti S V."/>
        </authorList>
    </citation>
    <scope>NUCLEOTIDE SEQUENCE</scope>
</reference>
<evidence type="ECO:0000259" key="6">
    <source>
        <dbReference type="PROSITE" id="PS51686"/>
    </source>
</evidence>
<dbReference type="GO" id="GO:0001510">
    <property type="term" value="P:RNA methylation"/>
    <property type="evidence" value="ECO:0007669"/>
    <property type="project" value="InterPro"/>
</dbReference>
<sequence>MAYEVLYEVTFDGGYSNLLLPKRLEKSELDPRDRSFVTELVYGTLRMQGKHDFQISKSSARTLAQIDPKVLLCLRLGVHQIYEMRIPDHAAVSATVELARKVAGESSGSFVNAVLRNMTNLIPQELTKLDLASTDDKIAYLSNEFSHPDWIISAYLDHLKDYERVAELLAANNVPAHPTLAAWPNFSTVKDLEVNGAIAIADTNFAASYDGNPGLIAEIRNRKAGVQDYGSQLVTEIFHATSNSNDKPLRWLDMCAGPGGKSALLTSLLSGSNGYFLANEISEARAELVRQVIKMGEVVSFDGRELGQEGFAKAENRFDRILIDAPCTGLGALRRRPETRWRRSINDLKSLMQLQKELLHSATEILNEDGLIAYVTCSPHLNETRFQVKEFLRTHRDFELAPIPLGIAKGKYLSAIQDDGMFQLWTHTHGTDAMFLALLRRRSNEGVLE</sequence>
<evidence type="ECO:0000256" key="2">
    <source>
        <dbReference type="ARBA" id="ARBA00022603"/>
    </source>
</evidence>
<dbReference type="InterPro" id="IPR023267">
    <property type="entry name" value="RCMT"/>
</dbReference>
<dbReference type="PROSITE" id="PS51686">
    <property type="entry name" value="SAM_MT_RSMB_NOP"/>
    <property type="match status" value="1"/>
</dbReference>
<keyword evidence="5" id="KW-0694">RNA-binding</keyword>
<keyword evidence="3" id="KW-0808">Transferase</keyword>
<name>A0A6J6F4Q4_9ZZZZ</name>